<feature type="compositionally biased region" description="Low complexity" evidence="2">
    <location>
        <begin position="502"/>
        <end position="519"/>
    </location>
</feature>
<keyword evidence="3" id="KW-1133">Transmembrane helix</keyword>
<evidence type="ECO:0000313" key="6">
    <source>
        <dbReference type="EMBL" id="GEA44428.1"/>
    </source>
</evidence>
<feature type="domain" description="LytR/CpsA/Psr regulator C-terminal" evidence="5">
    <location>
        <begin position="413"/>
        <end position="498"/>
    </location>
</feature>
<evidence type="ECO:0000256" key="1">
    <source>
        <dbReference type="ARBA" id="ARBA00006068"/>
    </source>
</evidence>
<dbReference type="Gene3D" id="3.30.70.2390">
    <property type="match status" value="1"/>
</dbReference>
<dbReference type="InterPro" id="IPR050922">
    <property type="entry name" value="LytR/CpsA/Psr_CW_biosynth"/>
</dbReference>
<dbReference type="Gene3D" id="3.40.630.190">
    <property type="entry name" value="LCP protein"/>
    <property type="match status" value="1"/>
</dbReference>
<dbReference type="InterPro" id="IPR004474">
    <property type="entry name" value="LytR_CpsA_psr"/>
</dbReference>
<evidence type="ECO:0000259" key="4">
    <source>
        <dbReference type="Pfam" id="PF03816"/>
    </source>
</evidence>
<feature type="region of interest" description="Disordered" evidence="2">
    <location>
        <begin position="388"/>
        <end position="409"/>
    </location>
</feature>
<proteinExistence type="inferred from homology"/>
<dbReference type="NCBIfam" id="TIGR00350">
    <property type="entry name" value="lytR_cpsA_psr"/>
    <property type="match status" value="1"/>
</dbReference>
<organism evidence="6 7">
    <name type="scientific">Corynebacterium striatum</name>
    <dbReference type="NCBI Taxonomy" id="43770"/>
    <lineage>
        <taxon>Bacteria</taxon>
        <taxon>Bacillati</taxon>
        <taxon>Actinomycetota</taxon>
        <taxon>Actinomycetes</taxon>
        <taxon>Mycobacteriales</taxon>
        <taxon>Corynebacteriaceae</taxon>
        <taxon>Corynebacterium</taxon>
    </lineage>
</organism>
<dbReference type="Pfam" id="PF13399">
    <property type="entry name" value="LytR_C"/>
    <property type="match status" value="1"/>
</dbReference>
<dbReference type="PANTHER" id="PTHR33392:SF6">
    <property type="entry name" value="POLYISOPRENYL-TEICHOIC ACID--PEPTIDOGLYCAN TEICHOIC ACID TRANSFERASE TAGU"/>
    <property type="match status" value="1"/>
</dbReference>
<feature type="transmembrane region" description="Helical" evidence="3">
    <location>
        <begin position="36"/>
        <end position="56"/>
    </location>
</feature>
<dbReference type="Proteomes" id="UP000315234">
    <property type="component" value="Unassembled WGS sequence"/>
</dbReference>
<dbReference type="EMBL" id="BJLD01000005">
    <property type="protein sequence ID" value="GEA44428.1"/>
    <property type="molecule type" value="Genomic_DNA"/>
</dbReference>
<accession>A0AAQ1Z6T3</accession>
<dbReference type="Pfam" id="PF03816">
    <property type="entry name" value="LytR_cpsA_psr"/>
    <property type="match status" value="1"/>
</dbReference>
<evidence type="ECO:0000256" key="3">
    <source>
        <dbReference type="SAM" id="Phobius"/>
    </source>
</evidence>
<feature type="region of interest" description="Disordered" evidence="2">
    <location>
        <begin position="502"/>
        <end position="547"/>
    </location>
</feature>
<feature type="compositionally biased region" description="Low complexity" evidence="2">
    <location>
        <begin position="391"/>
        <end position="406"/>
    </location>
</feature>
<sequence>MSFEKRSDKQRRARAIQPAPSSASTVKQQGSKPLKAILTFLSAAILVFSGVGYATVGRVGDGVASVGNLALGNQGGFKANTQDGAVDILLVGKDSRTDAQGNPLSEKELADLHAGVAEGEENTDTIMIIRIPDDGSRATAVSIPRDTYVDDGEYGNTKINAVFAAHKADKLKELEEENAQAEAQGDKKPYSDKEIEQKGVEAGRQGLIDMVRSLTDIDIDHYAEVGLLGFVLLTDAVDGVDVCLNNDVKDEMSGADFKKGRQTLHGAEGLSFVRQRYELPRGDLDRIVRQQAYMASLVSKVLSSGTLANPNKLSRIADAIERSVVIDEGWDVMGLVTQLSGLAGGNVTFTTIPVTSIDGVGDYGESVVTIDKAEVHKFMDDLARTAEQDEAAAASASAEEGSNPSEQPVADGIELNVLNAGSIDGLASGIGKWLTGVGYTVERTSNAEPGLYAQSQIVAADENDQRAKDLAEQLGGLPVTSNPSLDENTFVVVAYDDYTGPSDEAAQAAEPAESAASDQVGTPGSDLGTAMVSPEIDAGGDGPRCVN</sequence>
<keyword evidence="3" id="KW-0812">Transmembrane</keyword>
<dbReference type="AlphaFoldDB" id="A0AAQ1Z6T3"/>
<evidence type="ECO:0000313" key="7">
    <source>
        <dbReference type="Proteomes" id="UP000315234"/>
    </source>
</evidence>
<feature type="domain" description="Cell envelope-related transcriptional attenuator" evidence="4">
    <location>
        <begin position="122"/>
        <end position="302"/>
    </location>
</feature>
<name>A0AAQ1Z6T3_CORST</name>
<protein>
    <submittedName>
        <fullName evidence="6">Transcriptional regulator</fullName>
    </submittedName>
</protein>
<dbReference type="RefSeq" id="WP_005528144.1">
    <property type="nucleotide sequence ID" value="NZ_BJLD01000005.1"/>
</dbReference>
<evidence type="ECO:0000256" key="2">
    <source>
        <dbReference type="SAM" id="MobiDB-lite"/>
    </source>
</evidence>
<feature type="region of interest" description="Disordered" evidence="2">
    <location>
        <begin position="1"/>
        <end position="28"/>
    </location>
</feature>
<comment type="similarity">
    <text evidence="1">Belongs to the LytR/CpsA/Psr (LCP) family.</text>
</comment>
<dbReference type="PANTHER" id="PTHR33392">
    <property type="entry name" value="POLYISOPRENYL-TEICHOIC ACID--PEPTIDOGLYCAN TEICHOIC ACID TRANSFERASE TAGU"/>
    <property type="match status" value="1"/>
</dbReference>
<dbReference type="InterPro" id="IPR027381">
    <property type="entry name" value="LytR/CpsA/Psr_C"/>
</dbReference>
<keyword evidence="3" id="KW-0472">Membrane</keyword>
<feature type="compositionally biased region" description="Polar residues" evidence="2">
    <location>
        <begin position="19"/>
        <end position="28"/>
    </location>
</feature>
<reference evidence="6 7" key="1">
    <citation type="submission" date="2019-06" db="EMBL/GenBank/DDBJ databases">
        <title>Draft genome sequence of Corynebacterium striatum NBRC 15291.</title>
        <authorList>
            <person name="Miura T."/>
            <person name="Furukawa M."/>
            <person name="Shimamura M."/>
            <person name="Ohyama Y."/>
            <person name="Yamazoe A."/>
            <person name="Kawasaki H."/>
        </authorList>
    </citation>
    <scope>NUCLEOTIDE SEQUENCE [LARGE SCALE GENOMIC DNA]</scope>
    <source>
        <strain evidence="6 7">NBRC 15291</strain>
    </source>
</reference>
<gene>
    <name evidence="6" type="ORF">Cst04h_25980</name>
</gene>
<evidence type="ECO:0000259" key="5">
    <source>
        <dbReference type="Pfam" id="PF13399"/>
    </source>
</evidence>
<comment type="caution">
    <text evidence="6">The sequence shown here is derived from an EMBL/GenBank/DDBJ whole genome shotgun (WGS) entry which is preliminary data.</text>
</comment>